<sequence length="561" mass="63466">MKLKLKVRGNPANPAPQPAPATMLKVDSTIRESLAKREEHASIKHDDSALMLIFKFKKPESIRKLGELAIAESIARAQNRVAGAHLPMNPYFATSSGGLTKLKRKVRYTDDDDDDSHAFSSKRRFTTIAKQGELPKNFLDEDDDDDQEEELLRTPEPPQPRRAFGVSGELVTKLKRKARHTDGGDDDSHGFSKRRSTAIAKQQGKLRNDLLDEDDGDDDNQQDGLFGTLEPPQPRRGFGVPRGQSFGTARESAGRARRAEDYPSGPSRNETAVPKDSKRVFTARRSWRGSTQEKPTGTYSFYDEKWPKIPQENQPGGRTAAWLLKYGTSTVEIKVGTTVTETFTAHDKLIRATSGFFENALSHDWKEKEEGLIRIEDIEPEDFRVYFRWLYTNRVARVHEEGATSAVAKGKSKAVAEEESSKWGEWLAITSYLQDADFQDAVVDAILEALIKMQDPSLETIYEQLVVPLFMYTTEGSPARWLPVDVIVAKWQRANFDKLIGLKLKDDTYDQFLRFTASVYIPWIDTVGIGGPRPVLDSERSCKYHEHPRRGEGCYRQMRPR</sequence>
<evidence type="ECO:0000313" key="4">
    <source>
        <dbReference type="Proteomes" id="UP000481861"/>
    </source>
</evidence>
<dbReference type="AlphaFoldDB" id="A0A7C8HYH0"/>
<comment type="caution">
    <text evidence="3">The sequence shown here is derived from an EMBL/GenBank/DDBJ whole genome shotgun (WGS) entry which is preliminary data.</text>
</comment>
<evidence type="ECO:0000313" key="3">
    <source>
        <dbReference type="EMBL" id="KAF2864974.1"/>
    </source>
</evidence>
<proteinExistence type="predicted"/>
<feature type="region of interest" description="Disordered" evidence="1">
    <location>
        <begin position="1"/>
        <end position="21"/>
    </location>
</feature>
<dbReference type="Proteomes" id="UP000481861">
    <property type="component" value="Unassembled WGS sequence"/>
</dbReference>
<protein>
    <recommendedName>
        <fullName evidence="2">BTB domain-containing protein</fullName>
    </recommendedName>
</protein>
<keyword evidence="4" id="KW-1185">Reference proteome</keyword>
<feature type="compositionally biased region" description="Acidic residues" evidence="1">
    <location>
        <begin position="211"/>
        <end position="221"/>
    </location>
</feature>
<reference evidence="3 4" key="1">
    <citation type="submission" date="2020-01" db="EMBL/GenBank/DDBJ databases">
        <authorList>
            <consortium name="DOE Joint Genome Institute"/>
            <person name="Haridas S."/>
            <person name="Albert R."/>
            <person name="Binder M."/>
            <person name="Bloem J."/>
            <person name="Labutti K."/>
            <person name="Salamov A."/>
            <person name="Andreopoulos B."/>
            <person name="Baker S.E."/>
            <person name="Barry K."/>
            <person name="Bills G."/>
            <person name="Bluhm B.H."/>
            <person name="Cannon C."/>
            <person name="Castanera R."/>
            <person name="Culley D.E."/>
            <person name="Daum C."/>
            <person name="Ezra D."/>
            <person name="Gonzalez J.B."/>
            <person name="Henrissat B."/>
            <person name="Kuo A."/>
            <person name="Liang C."/>
            <person name="Lipzen A."/>
            <person name="Lutzoni F."/>
            <person name="Magnuson J."/>
            <person name="Mondo S."/>
            <person name="Nolan M."/>
            <person name="Ohm R."/>
            <person name="Pangilinan J."/>
            <person name="Park H.-J.H."/>
            <person name="Ramirez L."/>
            <person name="Alfaro M."/>
            <person name="Sun H."/>
            <person name="Tritt A."/>
            <person name="Yoshinaga Y."/>
            <person name="Zwiers L.-H.L."/>
            <person name="Turgeon B.G."/>
            <person name="Goodwin S.B."/>
            <person name="Spatafora J.W."/>
            <person name="Crous P.W."/>
            <person name="Grigoriev I.V."/>
        </authorList>
    </citation>
    <scope>NUCLEOTIDE SEQUENCE [LARGE SCALE GENOMIC DNA]</scope>
    <source>
        <strain evidence="3 4">CBS 611.86</strain>
    </source>
</reference>
<dbReference type="Pfam" id="PF00651">
    <property type="entry name" value="BTB"/>
    <property type="match status" value="1"/>
</dbReference>
<feature type="compositionally biased region" description="Basic and acidic residues" evidence="1">
    <location>
        <begin position="252"/>
        <end position="261"/>
    </location>
</feature>
<dbReference type="EMBL" id="JAADJZ010000038">
    <property type="protein sequence ID" value="KAF2864974.1"/>
    <property type="molecule type" value="Genomic_DNA"/>
</dbReference>
<dbReference type="OrthoDB" id="1022638at2759"/>
<name>A0A7C8HYH0_9PLEO</name>
<dbReference type="PANTHER" id="PTHR47843">
    <property type="entry name" value="BTB DOMAIN-CONTAINING PROTEIN-RELATED"/>
    <property type="match status" value="1"/>
</dbReference>
<evidence type="ECO:0000259" key="2">
    <source>
        <dbReference type="PROSITE" id="PS50097"/>
    </source>
</evidence>
<dbReference type="InterPro" id="IPR011333">
    <property type="entry name" value="SKP1/BTB/POZ_sf"/>
</dbReference>
<dbReference type="CDD" id="cd18186">
    <property type="entry name" value="BTB_POZ_ZBTB_KLHL-like"/>
    <property type="match status" value="1"/>
</dbReference>
<organism evidence="3 4">
    <name type="scientific">Massariosphaeria phaeospora</name>
    <dbReference type="NCBI Taxonomy" id="100035"/>
    <lineage>
        <taxon>Eukaryota</taxon>
        <taxon>Fungi</taxon>
        <taxon>Dikarya</taxon>
        <taxon>Ascomycota</taxon>
        <taxon>Pezizomycotina</taxon>
        <taxon>Dothideomycetes</taxon>
        <taxon>Pleosporomycetidae</taxon>
        <taxon>Pleosporales</taxon>
        <taxon>Pleosporales incertae sedis</taxon>
        <taxon>Massariosphaeria</taxon>
    </lineage>
</organism>
<dbReference type="Gene3D" id="3.30.710.10">
    <property type="entry name" value="Potassium Channel Kv1.1, Chain A"/>
    <property type="match status" value="1"/>
</dbReference>
<dbReference type="PROSITE" id="PS50097">
    <property type="entry name" value="BTB"/>
    <property type="match status" value="1"/>
</dbReference>
<feature type="compositionally biased region" description="Acidic residues" evidence="1">
    <location>
        <begin position="140"/>
        <end position="149"/>
    </location>
</feature>
<feature type="region of interest" description="Disordered" evidence="1">
    <location>
        <begin position="131"/>
        <end position="275"/>
    </location>
</feature>
<feature type="domain" description="BTB" evidence="2">
    <location>
        <begin position="329"/>
        <end position="399"/>
    </location>
</feature>
<feature type="compositionally biased region" description="Basic and acidic residues" evidence="1">
    <location>
        <begin position="180"/>
        <end position="190"/>
    </location>
</feature>
<evidence type="ECO:0000256" key="1">
    <source>
        <dbReference type="SAM" id="MobiDB-lite"/>
    </source>
</evidence>
<gene>
    <name evidence="3" type="ORF">BDV95DRAFT_613125</name>
</gene>
<dbReference type="SUPFAM" id="SSF54695">
    <property type="entry name" value="POZ domain"/>
    <property type="match status" value="1"/>
</dbReference>
<accession>A0A7C8HYH0</accession>
<dbReference type="InterPro" id="IPR000210">
    <property type="entry name" value="BTB/POZ_dom"/>
</dbReference>
<dbReference type="PANTHER" id="PTHR47843:SF2">
    <property type="entry name" value="BTB DOMAIN-CONTAINING PROTEIN"/>
    <property type="match status" value="1"/>
</dbReference>